<dbReference type="AlphaFoldDB" id="A0A0F9U1Q3"/>
<name>A0A0F9U1Q3_9ZZZZ</name>
<gene>
    <name evidence="1" type="ORF">LCGC14_0321860</name>
</gene>
<reference evidence="1" key="1">
    <citation type="journal article" date="2015" name="Nature">
        <title>Complex archaea that bridge the gap between prokaryotes and eukaryotes.</title>
        <authorList>
            <person name="Spang A."/>
            <person name="Saw J.H."/>
            <person name="Jorgensen S.L."/>
            <person name="Zaremba-Niedzwiedzka K."/>
            <person name="Martijn J."/>
            <person name="Lind A.E."/>
            <person name="van Eijk R."/>
            <person name="Schleper C."/>
            <person name="Guy L."/>
            <person name="Ettema T.J."/>
        </authorList>
    </citation>
    <scope>NUCLEOTIDE SEQUENCE</scope>
</reference>
<sequence length="48" mass="5146">MTSFIIPVIGSRKVNNRLLSPTLAGTAYPTLRGYKPATKPGVIPCEES</sequence>
<dbReference type="EMBL" id="LAZR01000218">
    <property type="protein sequence ID" value="KKN81232.1"/>
    <property type="molecule type" value="Genomic_DNA"/>
</dbReference>
<comment type="caution">
    <text evidence="1">The sequence shown here is derived from an EMBL/GenBank/DDBJ whole genome shotgun (WGS) entry which is preliminary data.</text>
</comment>
<accession>A0A0F9U1Q3</accession>
<evidence type="ECO:0000313" key="1">
    <source>
        <dbReference type="EMBL" id="KKN81232.1"/>
    </source>
</evidence>
<proteinExistence type="predicted"/>
<organism evidence="1">
    <name type="scientific">marine sediment metagenome</name>
    <dbReference type="NCBI Taxonomy" id="412755"/>
    <lineage>
        <taxon>unclassified sequences</taxon>
        <taxon>metagenomes</taxon>
        <taxon>ecological metagenomes</taxon>
    </lineage>
</organism>
<protein>
    <submittedName>
        <fullName evidence="1">Uncharacterized protein</fullName>
    </submittedName>
</protein>